<dbReference type="SUPFAM" id="SSF51445">
    <property type="entry name" value="(Trans)glycosidases"/>
    <property type="match status" value="1"/>
</dbReference>
<feature type="region of interest" description="Disordered" evidence="8">
    <location>
        <begin position="69"/>
        <end position="88"/>
    </location>
</feature>
<dbReference type="Pfam" id="PF22848">
    <property type="entry name" value="ASD1_dom"/>
    <property type="match status" value="1"/>
</dbReference>
<feature type="chain" id="PRO_5046241553" description="non-reducing end alpha-L-arabinofuranosidase" evidence="9">
    <location>
        <begin position="33"/>
        <end position="1515"/>
    </location>
</feature>
<feature type="signal peptide" evidence="9">
    <location>
        <begin position="1"/>
        <end position="32"/>
    </location>
</feature>
<name>A0ABV8JZ51_9BACL</name>
<keyword evidence="6" id="KW-1015">Disulfide bond</keyword>
<dbReference type="RefSeq" id="WP_377718921.1">
    <property type="nucleotide sequence ID" value="NZ_JBHSAM010000023.1"/>
</dbReference>
<dbReference type="Pfam" id="PF07532">
    <property type="entry name" value="Big_4"/>
    <property type="match status" value="1"/>
</dbReference>
<dbReference type="Gene3D" id="2.60.120.260">
    <property type="entry name" value="Galactose-binding domain-like"/>
    <property type="match status" value="1"/>
</dbReference>
<accession>A0ABV8JZ51</accession>
<evidence type="ECO:0000256" key="6">
    <source>
        <dbReference type="ARBA" id="ARBA00023157"/>
    </source>
</evidence>
<proteinExistence type="inferred from homology"/>
<dbReference type="SMART" id="SM00560">
    <property type="entry name" value="LamGL"/>
    <property type="match status" value="1"/>
</dbReference>
<dbReference type="CDD" id="cd08547">
    <property type="entry name" value="Type_II_cohesin"/>
    <property type="match status" value="1"/>
</dbReference>
<keyword evidence="7" id="KW-0325">Glycoprotein</keyword>
<organism evidence="11 12">
    <name type="scientific">Paenibacillus xanthanilyticus</name>
    <dbReference type="NCBI Taxonomy" id="1783531"/>
    <lineage>
        <taxon>Bacteria</taxon>
        <taxon>Bacillati</taxon>
        <taxon>Bacillota</taxon>
        <taxon>Bacilli</taxon>
        <taxon>Bacillales</taxon>
        <taxon>Paenibacillaceae</taxon>
        <taxon>Paenibacillus</taxon>
    </lineage>
</organism>
<evidence type="ECO:0000313" key="12">
    <source>
        <dbReference type="Proteomes" id="UP001595715"/>
    </source>
</evidence>
<protein>
    <recommendedName>
        <fullName evidence="3">non-reducing end alpha-L-arabinofuranosidase</fullName>
        <ecNumber evidence="3">3.2.1.55</ecNumber>
    </recommendedName>
</protein>
<dbReference type="SUPFAM" id="SSF49899">
    <property type="entry name" value="Concanavalin A-like lectins/glucanases"/>
    <property type="match status" value="2"/>
</dbReference>
<dbReference type="Pfam" id="PF00404">
    <property type="entry name" value="Dockerin_1"/>
    <property type="match status" value="1"/>
</dbReference>
<dbReference type="Proteomes" id="UP001595715">
    <property type="component" value="Unassembled WGS sequence"/>
</dbReference>
<dbReference type="InterPro" id="IPR016134">
    <property type="entry name" value="Dockerin_dom"/>
</dbReference>
<sequence length="1515" mass="161938">MRHGWKRRFARTATVYGTLAALCGTLVPPALADGLSAGDGAAAAAPAQASTEDLLLHYTFDGEGDAAWKDASGHGHDGTPHGGAAWSATGKTGGALDLNGTNGYLQLPDGLLAQQHNVTVAAWVNADTLGAWSRVFDLGTSDTNYMFLSLRDHEGNARFGVRPSGSGESTLIGPAFPNSKSWQHVAAVIDGNTYTLYFNGIQVASVSNVQVDPSELGQTNRNYLGKSQFSADPYFDGRIDDFRIYSRALSGTELAGIATGGMTDAEMLAYDKNWLSLGDTSEQTKDLTLPQTGIAGSSIGWASSNPEIVSTQGKVTRPQPGEGDKTVTLTATLTKGAAQDTKTFTVIVTEAGSAAYTLEIDGKHAAHAVSPTLYGIFYEDINYAADGGLYGDLIENRSFEFGTPLFAWTKKALGGGEGQVSTATELPLNANNPRYARITVAEPGTGVGISNAGYSGGIAVKAGESYHFTVYARSADAVTKPLAATLRGADQAVLGSCETSGIGSEWKKLGCSIQASASSSHASFDVTAAEKATIELDMVSLFPEKTWHNRGNGLRYDLAEMLDDLTPGFLRFPGGCIVEGGSLENRYRWKNTIGDVAQRQVQPNQWAANYYQSFGLGFHEYFQLAEDIGAEPLPIIFIGQVSCHSNPPKVPMDQLGPYIQDALDLIEYANGDATTEWGAKRAANGHPEPFNMKYLGVGNELWGQDYLDRYQVFYDAIKAKYPDMQLVLSAGYSPSDENFRKAYEWLAKNGNKADLVDEHMYQSPDWFYNNVTRYDNYSRTGPKVFVGEYAAHGVGKKNNMESALAEAAFMTGLERNSDVVGMASFAPLFARQSNTQWTTDLIWFNNAEAYATPNYYVQQLFGNHVGQEVMPTKLTRKKASVNDIAGSIMLGSWNTAVEYDEIKVAKADGTELFAENFGDEAAIEKWSPLQGNWSVSGGSVKQLSATTADARLALKTGADWTNYTVTMKARKTSGSEGFLVGFGAKDTNNYYWWNLGGWNNTQTVVEKATNGQKAIVGNTAAGGVETNRWYEIKIEVQGSGIRAYLDGKLVNEVQPAQGPLYSVTTKDAATGDLIVKTVNASGNAQSANVSVEAAYINPKATVIELKADALTAENSFSQPDAVSPQTSVKSGFGQTFTYEFPAYSVTVLRLKTTPSALIESVTPIELATAKGKLPEFPKTVNVTVNGGVKQANVAWNAVDQEQVAKTGIFRIRGAIEGTYLQAEALIRVTEASAAQDGASLSGPASAKEDELVDVVYSLSGLAEAIYANDVKIAYDPSRLEFRSAEPLADDMQVVGRTEPGDSGQLRLLLASTDPAGLDASGTKALLKLKFAVRPVEEAAMAAVSLREVLTANAEGDETRQATGESLRIQLQPADAPVDKTELNSLIASAQSLHDAAIEGAKPGEYRAGAKAALRQAIAAARAVAANDAATAQQVKEATDRLHAAIQAFKDAVIPVQQGDINEDGKYSIGDLSIAAAQYGKTSTDPNWNNLKKSDVTGDGKIDIEDLARIARWILG</sequence>
<dbReference type="InterPro" id="IPR010720">
    <property type="entry name" value="Alpha-L-AF_C"/>
</dbReference>
<keyword evidence="4 9" id="KW-0732">Signal</keyword>
<keyword evidence="5" id="KW-0378">Hydrolase</keyword>
<dbReference type="CDD" id="cd14254">
    <property type="entry name" value="Dockerin_II"/>
    <property type="match status" value="1"/>
</dbReference>
<dbReference type="PANTHER" id="PTHR31776:SF0">
    <property type="entry name" value="ALPHA-L-ARABINOFURANOSIDASE 1"/>
    <property type="match status" value="1"/>
</dbReference>
<dbReference type="PANTHER" id="PTHR31776">
    <property type="entry name" value="ALPHA-L-ARABINOFURANOSIDASE 1"/>
    <property type="match status" value="1"/>
</dbReference>
<dbReference type="Gene3D" id="1.20.1270.90">
    <property type="entry name" value="AF1782-like"/>
    <property type="match status" value="1"/>
</dbReference>
<feature type="domain" description="Dockerin" evidence="10">
    <location>
        <begin position="1453"/>
        <end position="1515"/>
    </location>
</feature>
<evidence type="ECO:0000256" key="4">
    <source>
        <dbReference type="ARBA" id="ARBA00022729"/>
    </source>
</evidence>
<dbReference type="Gene3D" id="3.20.20.80">
    <property type="entry name" value="Glycosidases"/>
    <property type="match status" value="1"/>
</dbReference>
<dbReference type="InterPro" id="IPR046780">
    <property type="entry name" value="aBig_2"/>
</dbReference>
<dbReference type="SMART" id="SM00813">
    <property type="entry name" value="Alpha-L-AF_C"/>
    <property type="match status" value="1"/>
</dbReference>
<dbReference type="EC" id="3.2.1.55" evidence="3"/>
<evidence type="ECO:0000256" key="7">
    <source>
        <dbReference type="ARBA" id="ARBA00023180"/>
    </source>
</evidence>
<dbReference type="InterPro" id="IPR036439">
    <property type="entry name" value="Dockerin_dom_sf"/>
</dbReference>
<dbReference type="InterPro" id="IPR017853">
    <property type="entry name" value="GH"/>
</dbReference>
<dbReference type="SUPFAM" id="SSF51011">
    <property type="entry name" value="Glycosyl hydrolase domain"/>
    <property type="match status" value="1"/>
</dbReference>
<dbReference type="InterPro" id="IPR006558">
    <property type="entry name" value="LamG-like"/>
</dbReference>
<evidence type="ECO:0000313" key="11">
    <source>
        <dbReference type="EMBL" id="MFC4100247.1"/>
    </source>
</evidence>
<evidence type="ECO:0000259" key="10">
    <source>
        <dbReference type="PROSITE" id="PS51766"/>
    </source>
</evidence>
<dbReference type="Pfam" id="PF06964">
    <property type="entry name" value="Alpha-L-AF_C"/>
    <property type="match status" value="1"/>
</dbReference>
<evidence type="ECO:0000256" key="2">
    <source>
        <dbReference type="ARBA" id="ARBA00007186"/>
    </source>
</evidence>
<dbReference type="InterPro" id="IPR008965">
    <property type="entry name" value="CBM2/CBM3_carb-bd_dom_sf"/>
</dbReference>
<keyword evidence="12" id="KW-1185">Reference proteome</keyword>
<dbReference type="InterPro" id="IPR055235">
    <property type="entry name" value="ASD1_cat"/>
</dbReference>
<dbReference type="Gene3D" id="2.60.120.560">
    <property type="entry name" value="Exo-inulinase, domain 1"/>
    <property type="match status" value="1"/>
</dbReference>
<dbReference type="Pfam" id="PF13385">
    <property type="entry name" value="Laminin_G_3"/>
    <property type="match status" value="1"/>
</dbReference>
<dbReference type="Pfam" id="PF20578">
    <property type="entry name" value="aBig_2"/>
    <property type="match status" value="1"/>
</dbReference>
<evidence type="ECO:0000256" key="3">
    <source>
        <dbReference type="ARBA" id="ARBA00012670"/>
    </source>
</evidence>
<dbReference type="InterPro" id="IPR011081">
    <property type="entry name" value="Big_4"/>
</dbReference>
<dbReference type="InterPro" id="IPR051563">
    <property type="entry name" value="Glycosyl_Hydrolase_51"/>
</dbReference>
<feature type="compositionally biased region" description="Basic and acidic residues" evidence="8">
    <location>
        <begin position="69"/>
        <end position="79"/>
    </location>
</feature>
<evidence type="ECO:0000256" key="5">
    <source>
        <dbReference type="ARBA" id="ARBA00022801"/>
    </source>
</evidence>
<dbReference type="SUPFAM" id="SSF49384">
    <property type="entry name" value="Carbohydrate-binding domain"/>
    <property type="match status" value="1"/>
</dbReference>
<dbReference type="InterPro" id="IPR013320">
    <property type="entry name" value="ConA-like_dom_sf"/>
</dbReference>
<dbReference type="SUPFAM" id="SSF63446">
    <property type="entry name" value="Type I dockerin domain"/>
    <property type="match status" value="1"/>
</dbReference>
<dbReference type="PROSITE" id="PS51766">
    <property type="entry name" value="DOCKERIN"/>
    <property type="match status" value="1"/>
</dbReference>
<evidence type="ECO:0000256" key="1">
    <source>
        <dbReference type="ARBA" id="ARBA00001462"/>
    </source>
</evidence>
<comment type="similarity">
    <text evidence="2">Belongs to the glycosyl hydrolase 51 family.</text>
</comment>
<dbReference type="Gene3D" id="2.60.120.200">
    <property type="match status" value="1"/>
</dbReference>
<dbReference type="Gene3D" id="2.60.40.680">
    <property type="match status" value="1"/>
</dbReference>
<reference evidence="12" key="1">
    <citation type="journal article" date="2019" name="Int. J. Syst. Evol. Microbiol.">
        <title>The Global Catalogue of Microorganisms (GCM) 10K type strain sequencing project: providing services to taxonomists for standard genome sequencing and annotation.</title>
        <authorList>
            <consortium name="The Broad Institute Genomics Platform"/>
            <consortium name="The Broad Institute Genome Sequencing Center for Infectious Disease"/>
            <person name="Wu L."/>
            <person name="Ma J."/>
        </authorList>
    </citation>
    <scope>NUCLEOTIDE SEQUENCE [LARGE SCALE GENOMIC DNA]</scope>
    <source>
        <strain evidence="12">IBRC-M 10987</strain>
    </source>
</reference>
<dbReference type="Gene3D" id="1.10.1330.10">
    <property type="entry name" value="Dockerin domain"/>
    <property type="match status" value="1"/>
</dbReference>
<comment type="caution">
    <text evidence="11">The sequence shown here is derived from an EMBL/GenBank/DDBJ whole genome shotgun (WGS) entry which is preliminary data.</text>
</comment>
<evidence type="ECO:0000256" key="8">
    <source>
        <dbReference type="SAM" id="MobiDB-lite"/>
    </source>
</evidence>
<dbReference type="Pfam" id="PF07554">
    <property type="entry name" value="FIVAR"/>
    <property type="match status" value="1"/>
</dbReference>
<evidence type="ECO:0000256" key="9">
    <source>
        <dbReference type="SAM" id="SignalP"/>
    </source>
</evidence>
<dbReference type="InterPro" id="IPR002105">
    <property type="entry name" value="Dockerin_1_rpt"/>
</dbReference>
<gene>
    <name evidence="11" type="ORF">ACFOZ8_11385</name>
</gene>
<dbReference type="EMBL" id="JBHSAM010000023">
    <property type="protein sequence ID" value="MFC4100247.1"/>
    <property type="molecule type" value="Genomic_DNA"/>
</dbReference>
<comment type="catalytic activity">
    <reaction evidence="1">
        <text>Hydrolysis of terminal non-reducing alpha-L-arabinofuranoside residues in alpha-L-arabinosides.</text>
        <dbReference type="EC" id="3.2.1.55"/>
    </reaction>
</comment>